<dbReference type="Pfam" id="PF13663">
    <property type="entry name" value="DUF4148"/>
    <property type="match status" value="1"/>
</dbReference>
<feature type="chain" id="PRO_5043120166" evidence="2">
    <location>
        <begin position="23"/>
        <end position="109"/>
    </location>
</feature>
<dbReference type="EMBL" id="QTQX01000028">
    <property type="protein sequence ID" value="RQT20217.1"/>
    <property type="molecule type" value="Genomic_DNA"/>
</dbReference>
<dbReference type="KEGG" id="bcon:NL30_02675"/>
<dbReference type="RefSeq" id="WP_046548216.1">
    <property type="nucleotide sequence ID" value="NZ_CABVQQ010000018.1"/>
</dbReference>
<dbReference type="InterPro" id="IPR025421">
    <property type="entry name" value="DUF4148"/>
</dbReference>
<evidence type="ECO:0000256" key="2">
    <source>
        <dbReference type="SAM" id="SignalP"/>
    </source>
</evidence>
<evidence type="ECO:0000313" key="4">
    <source>
        <dbReference type="Proteomes" id="UP000269271"/>
    </source>
</evidence>
<comment type="caution">
    <text evidence="3">The sequence shown here is derived from an EMBL/GenBank/DDBJ whole genome shotgun (WGS) entry which is preliminary data.</text>
</comment>
<evidence type="ECO:0000256" key="1">
    <source>
        <dbReference type="SAM" id="MobiDB-lite"/>
    </source>
</evidence>
<organism evidence="3 4">
    <name type="scientific">Burkholderia contaminans</name>
    <dbReference type="NCBI Taxonomy" id="488447"/>
    <lineage>
        <taxon>Bacteria</taxon>
        <taxon>Pseudomonadati</taxon>
        <taxon>Pseudomonadota</taxon>
        <taxon>Betaproteobacteria</taxon>
        <taxon>Burkholderiales</taxon>
        <taxon>Burkholderiaceae</taxon>
        <taxon>Burkholderia</taxon>
        <taxon>Burkholderia cepacia complex</taxon>
    </lineage>
</organism>
<keyword evidence="2" id="KW-0732">Signal</keyword>
<feature type="signal peptide" evidence="2">
    <location>
        <begin position="1"/>
        <end position="22"/>
    </location>
</feature>
<protein>
    <submittedName>
        <fullName evidence="3">DUF4148 domain-containing protein</fullName>
    </submittedName>
</protein>
<accession>A0A0G3YL72</accession>
<accession>A0A1C8ZIJ5</accession>
<proteinExistence type="predicted"/>
<reference evidence="3 4" key="1">
    <citation type="submission" date="2018-08" db="EMBL/GenBank/DDBJ databases">
        <title>Comparative analysis of Burkholderia isolates from Puerto Rico.</title>
        <authorList>
            <person name="Hall C."/>
            <person name="Sahl J."/>
            <person name="Wagner D."/>
        </authorList>
    </citation>
    <scope>NUCLEOTIDE SEQUENCE [LARGE SCALE GENOMIC DNA]</scope>
    <source>
        <strain evidence="3 4">Bp9001</strain>
    </source>
</reference>
<gene>
    <name evidence="3" type="ORF">DF037_32745</name>
</gene>
<evidence type="ECO:0000313" key="3">
    <source>
        <dbReference type="EMBL" id="RQT20217.1"/>
    </source>
</evidence>
<dbReference type="AlphaFoldDB" id="A0A0G3YL72"/>
<dbReference type="Proteomes" id="UP000269271">
    <property type="component" value="Unassembled WGS sequence"/>
</dbReference>
<name>A0A0G3YL72_9BURK</name>
<feature type="region of interest" description="Disordered" evidence="1">
    <location>
        <begin position="87"/>
        <end position="109"/>
    </location>
</feature>
<sequence>MKSIIYAAIAASVLAAPIASFAQSEQGLTRDQVKAELVQLEQNGYKPLASDSQYPNDIQAAEQRIQPNQPTLAQADTSGYGAVATGAGQAGRRITRDAPNPVNSVYFGN</sequence>